<dbReference type="EMBL" id="CAVMJV010000011">
    <property type="protein sequence ID" value="CAK5043678.1"/>
    <property type="molecule type" value="Genomic_DNA"/>
</dbReference>
<gene>
    <name evidence="1" type="ORF">MENTE1834_LOCUS11209</name>
</gene>
<reference evidence="1" key="1">
    <citation type="submission" date="2023-11" db="EMBL/GenBank/DDBJ databases">
        <authorList>
            <person name="Poullet M."/>
        </authorList>
    </citation>
    <scope>NUCLEOTIDE SEQUENCE</scope>
    <source>
        <strain evidence="1">E1834</strain>
    </source>
</reference>
<keyword evidence="2" id="KW-1185">Reference proteome</keyword>
<evidence type="ECO:0000313" key="2">
    <source>
        <dbReference type="Proteomes" id="UP001497535"/>
    </source>
</evidence>
<protein>
    <submittedName>
        <fullName evidence="1">Uncharacterized protein</fullName>
    </submittedName>
</protein>
<sequence length="51" mass="6143">MSSSLSVLLTKNFLKCAVILFVFDVYTYSWLFFFTSLFYSTNNFLRFFLIF</sequence>
<name>A0ACB0YER3_MELEN</name>
<evidence type="ECO:0000313" key="1">
    <source>
        <dbReference type="EMBL" id="CAK5043678.1"/>
    </source>
</evidence>
<accession>A0ACB0YER3</accession>
<proteinExistence type="predicted"/>
<organism evidence="1 2">
    <name type="scientific">Meloidogyne enterolobii</name>
    <name type="common">Root-knot nematode worm</name>
    <name type="synonym">Meloidogyne mayaguensis</name>
    <dbReference type="NCBI Taxonomy" id="390850"/>
    <lineage>
        <taxon>Eukaryota</taxon>
        <taxon>Metazoa</taxon>
        <taxon>Ecdysozoa</taxon>
        <taxon>Nematoda</taxon>
        <taxon>Chromadorea</taxon>
        <taxon>Rhabditida</taxon>
        <taxon>Tylenchina</taxon>
        <taxon>Tylenchomorpha</taxon>
        <taxon>Tylenchoidea</taxon>
        <taxon>Meloidogynidae</taxon>
        <taxon>Meloidogyninae</taxon>
        <taxon>Meloidogyne</taxon>
    </lineage>
</organism>
<dbReference type="Proteomes" id="UP001497535">
    <property type="component" value="Unassembled WGS sequence"/>
</dbReference>
<comment type="caution">
    <text evidence="1">The sequence shown here is derived from an EMBL/GenBank/DDBJ whole genome shotgun (WGS) entry which is preliminary data.</text>
</comment>